<dbReference type="AlphaFoldDB" id="A0AAD6N6B7"/>
<dbReference type="EMBL" id="JAQJZL010000010">
    <property type="protein sequence ID" value="KAJ6034402.1"/>
    <property type="molecule type" value="Genomic_DNA"/>
</dbReference>
<protein>
    <submittedName>
        <fullName evidence="1">Uncharacterized protein</fullName>
    </submittedName>
</protein>
<keyword evidence="2" id="KW-1185">Reference proteome</keyword>
<organism evidence="1 2">
    <name type="scientific">Penicillium canescens</name>
    <dbReference type="NCBI Taxonomy" id="5083"/>
    <lineage>
        <taxon>Eukaryota</taxon>
        <taxon>Fungi</taxon>
        <taxon>Dikarya</taxon>
        <taxon>Ascomycota</taxon>
        <taxon>Pezizomycotina</taxon>
        <taxon>Eurotiomycetes</taxon>
        <taxon>Eurotiomycetidae</taxon>
        <taxon>Eurotiales</taxon>
        <taxon>Aspergillaceae</taxon>
        <taxon>Penicillium</taxon>
    </lineage>
</organism>
<reference evidence="1" key="2">
    <citation type="submission" date="2023-01" db="EMBL/GenBank/DDBJ databases">
        <authorList>
            <person name="Petersen C."/>
        </authorList>
    </citation>
    <scope>NUCLEOTIDE SEQUENCE</scope>
    <source>
        <strain evidence="1">IBT 15450</strain>
    </source>
</reference>
<accession>A0AAD6N6B7</accession>
<sequence>MLILVRNLFLAGWEMMEPSGWRMSWSVSESRPSIQGDGSKSMDKTGFLRRVNLSSAEMLVSPKSVHQPVYVRKKVNDEEAEQSIPESRPKNQLKMVGIQRRKAGFLRQIDVVLFRYGAGPSPMSPDSDCHDTCALTVV</sequence>
<reference evidence="1" key="1">
    <citation type="journal article" date="2023" name="IMA Fungus">
        <title>Comparative genomic study of the Penicillium genus elucidates a diverse pangenome and 15 lateral gene transfer events.</title>
        <authorList>
            <person name="Petersen C."/>
            <person name="Sorensen T."/>
            <person name="Nielsen M.R."/>
            <person name="Sondergaard T.E."/>
            <person name="Sorensen J.L."/>
            <person name="Fitzpatrick D.A."/>
            <person name="Frisvad J.C."/>
            <person name="Nielsen K.L."/>
        </authorList>
    </citation>
    <scope>NUCLEOTIDE SEQUENCE</scope>
    <source>
        <strain evidence="1">IBT 15450</strain>
    </source>
</reference>
<evidence type="ECO:0000313" key="1">
    <source>
        <dbReference type="EMBL" id="KAJ6034402.1"/>
    </source>
</evidence>
<name>A0AAD6N6B7_PENCN</name>
<proteinExistence type="predicted"/>
<dbReference type="Proteomes" id="UP001219568">
    <property type="component" value="Unassembled WGS sequence"/>
</dbReference>
<comment type="caution">
    <text evidence="1">The sequence shown here is derived from an EMBL/GenBank/DDBJ whole genome shotgun (WGS) entry which is preliminary data.</text>
</comment>
<evidence type="ECO:0000313" key="2">
    <source>
        <dbReference type="Proteomes" id="UP001219568"/>
    </source>
</evidence>
<gene>
    <name evidence="1" type="ORF">N7460_008577</name>
</gene>